<name>A0A9W7EQB0_9STRA</name>
<dbReference type="AlphaFoldDB" id="A0A9W7EQB0"/>
<dbReference type="InterPro" id="IPR054220">
    <property type="entry name" value="DUF6940"/>
</dbReference>
<protein>
    <submittedName>
        <fullName evidence="1">Uncharacterized protein</fullName>
    </submittedName>
</protein>
<sequence>MDITPFSYALVDATDDYKDVEIDTTTFIRYMGSKESTSFKNEFKNETIILPTLKWNPEAVYPLEVYKSVGTWIRENSLRLQSVHVFSMLAKVAELEIKEGGDVWVSTSGKVRTVMRSERDEIGNEKFGVFSALIRSEVSELRLAPPLTSSLRSPLVTGEFGVC</sequence>
<evidence type="ECO:0000313" key="2">
    <source>
        <dbReference type="Proteomes" id="UP001162640"/>
    </source>
</evidence>
<gene>
    <name evidence="1" type="ORF">TL16_g10332</name>
</gene>
<reference evidence="2" key="1">
    <citation type="journal article" date="2023" name="Commun. Biol.">
        <title>Genome analysis of Parmales, the sister group of diatoms, reveals the evolutionary specialization of diatoms from phago-mixotrophs to photoautotrophs.</title>
        <authorList>
            <person name="Ban H."/>
            <person name="Sato S."/>
            <person name="Yoshikawa S."/>
            <person name="Yamada K."/>
            <person name="Nakamura Y."/>
            <person name="Ichinomiya M."/>
            <person name="Sato N."/>
            <person name="Blanc-Mathieu R."/>
            <person name="Endo H."/>
            <person name="Kuwata A."/>
            <person name="Ogata H."/>
        </authorList>
    </citation>
    <scope>NUCLEOTIDE SEQUENCE [LARGE SCALE GENOMIC DNA]</scope>
</reference>
<proteinExistence type="predicted"/>
<comment type="caution">
    <text evidence="1">The sequence shown here is derived from an EMBL/GenBank/DDBJ whole genome shotgun (WGS) entry which is preliminary data.</text>
</comment>
<dbReference type="EMBL" id="BLQM01000364">
    <property type="protein sequence ID" value="GMH85753.1"/>
    <property type="molecule type" value="Genomic_DNA"/>
</dbReference>
<dbReference type="Proteomes" id="UP001162640">
    <property type="component" value="Unassembled WGS sequence"/>
</dbReference>
<accession>A0A9W7EQB0</accession>
<evidence type="ECO:0000313" key="1">
    <source>
        <dbReference type="EMBL" id="GMH85753.1"/>
    </source>
</evidence>
<dbReference type="Pfam" id="PF22086">
    <property type="entry name" value="DUF6940"/>
    <property type="match status" value="1"/>
</dbReference>
<organism evidence="1 2">
    <name type="scientific">Triparma laevis f. inornata</name>
    <dbReference type="NCBI Taxonomy" id="1714386"/>
    <lineage>
        <taxon>Eukaryota</taxon>
        <taxon>Sar</taxon>
        <taxon>Stramenopiles</taxon>
        <taxon>Ochrophyta</taxon>
        <taxon>Bolidophyceae</taxon>
        <taxon>Parmales</taxon>
        <taxon>Triparmaceae</taxon>
        <taxon>Triparma</taxon>
    </lineage>
</organism>